<dbReference type="AlphaFoldDB" id="A0ABC9WSP8"/>
<dbReference type="EMBL" id="BAAFJT010000004">
    <property type="protein sequence ID" value="GAB0188458.1"/>
    <property type="molecule type" value="Genomic_DNA"/>
</dbReference>
<comment type="caution">
    <text evidence="1">The sequence shown here is derived from an EMBL/GenBank/DDBJ whole genome shotgun (WGS) entry which is preliminary data.</text>
</comment>
<protein>
    <submittedName>
        <fullName evidence="1">Uncharacterized protein</fullName>
    </submittedName>
</protein>
<evidence type="ECO:0000313" key="2">
    <source>
        <dbReference type="Proteomes" id="UP001623348"/>
    </source>
</evidence>
<accession>A0ABC9WSP8</accession>
<name>A0ABC9WSP8_GRUJA</name>
<proteinExistence type="predicted"/>
<sequence length="145" mass="14673">MRREAGGERGGITSPAAAATLRMREDGPARGAGVLRVAVRLGARAVARGAAAAGGGLGGAGAVVGDSRARLLVLPLEEALCRRRARGCAQGAAFAGRGRTGSGRAGPEDCAKEDFCSDDITFGLLMLSTHSTRHNAFLGNLTNAE</sequence>
<evidence type="ECO:0000313" key="1">
    <source>
        <dbReference type="EMBL" id="GAB0188458.1"/>
    </source>
</evidence>
<dbReference type="Proteomes" id="UP001623348">
    <property type="component" value="Unassembled WGS sequence"/>
</dbReference>
<reference evidence="1 2" key="1">
    <citation type="submission" date="2024-06" db="EMBL/GenBank/DDBJ databases">
        <title>The draft genome of Grus japonensis, version 3.</title>
        <authorList>
            <person name="Nabeshima K."/>
            <person name="Suzuki S."/>
            <person name="Onuma M."/>
        </authorList>
    </citation>
    <scope>NUCLEOTIDE SEQUENCE [LARGE SCALE GENOMIC DNA]</scope>
    <source>
        <strain evidence="1 2">451A</strain>
    </source>
</reference>
<gene>
    <name evidence="1" type="ORF">GRJ2_001311100</name>
</gene>
<keyword evidence="2" id="KW-1185">Reference proteome</keyword>
<organism evidence="1 2">
    <name type="scientific">Grus japonensis</name>
    <name type="common">Japanese crane</name>
    <name type="synonym">Red-crowned crane</name>
    <dbReference type="NCBI Taxonomy" id="30415"/>
    <lineage>
        <taxon>Eukaryota</taxon>
        <taxon>Metazoa</taxon>
        <taxon>Chordata</taxon>
        <taxon>Craniata</taxon>
        <taxon>Vertebrata</taxon>
        <taxon>Euteleostomi</taxon>
        <taxon>Archelosauria</taxon>
        <taxon>Archosauria</taxon>
        <taxon>Dinosauria</taxon>
        <taxon>Saurischia</taxon>
        <taxon>Theropoda</taxon>
        <taxon>Coelurosauria</taxon>
        <taxon>Aves</taxon>
        <taxon>Neognathae</taxon>
        <taxon>Neoaves</taxon>
        <taxon>Gruiformes</taxon>
        <taxon>Gruidae</taxon>
        <taxon>Grus</taxon>
    </lineage>
</organism>